<feature type="compositionally biased region" description="Basic and acidic residues" evidence="1">
    <location>
        <begin position="142"/>
        <end position="157"/>
    </location>
</feature>
<gene>
    <name evidence="2" type="ORF">OBE_08717</name>
</gene>
<sequence>MGRKPLPDEVKAMRGTLRKCRTSKTETETPARGVCKPVTKATAPSWLADDARKIFDRTARMLISWKVLTKLDIPLLAAYAAAYANLKRAYADIASGPGYFIETKTQNGVSVSMHPSARLFKDSLDVVNKVGAQFGLSPVSRRQVESADAGERKDAAKVTDPFDQFVGQS</sequence>
<protein>
    <submittedName>
        <fullName evidence="2">Phage terminase, small subunit, P27 family</fullName>
    </submittedName>
</protein>
<organism evidence="2">
    <name type="scientific">human gut metagenome</name>
    <dbReference type="NCBI Taxonomy" id="408170"/>
    <lineage>
        <taxon>unclassified sequences</taxon>
        <taxon>metagenomes</taxon>
        <taxon>organismal metagenomes</taxon>
    </lineage>
</organism>
<reference evidence="2" key="1">
    <citation type="journal article" date="2013" name="Environ. Microbiol.">
        <title>Microbiota from the distal guts of lean and obese adolescents exhibit partial functional redundancy besides clear differences in community structure.</title>
        <authorList>
            <person name="Ferrer M."/>
            <person name="Ruiz A."/>
            <person name="Lanza F."/>
            <person name="Haange S.B."/>
            <person name="Oberbach A."/>
            <person name="Till H."/>
            <person name="Bargiela R."/>
            <person name="Campoy C."/>
            <person name="Segura M.T."/>
            <person name="Richter M."/>
            <person name="von Bergen M."/>
            <person name="Seifert J."/>
            <person name="Suarez A."/>
        </authorList>
    </citation>
    <scope>NUCLEOTIDE SEQUENCE</scope>
</reference>
<feature type="region of interest" description="Disordered" evidence="1">
    <location>
        <begin position="140"/>
        <end position="169"/>
    </location>
</feature>
<comment type="caution">
    <text evidence="2">The sequence shown here is derived from an EMBL/GenBank/DDBJ whole genome shotgun (WGS) entry which is preliminary data.</text>
</comment>
<dbReference type="InterPro" id="IPR006448">
    <property type="entry name" value="Phage_term_ssu_P27"/>
</dbReference>
<dbReference type="Pfam" id="PF05119">
    <property type="entry name" value="Terminase_4"/>
    <property type="match status" value="1"/>
</dbReference>
<dbReference type="EMBL" id="AJWZ01006018">
    <property type="protein sequence ID" value="EKC60960.1"/>
    <property type="molecule type" value="Genomic_DNA"/>
</dbReference>
<evidence type="ECO:0000313" key="2">
    <source>
        <dbReference type="EMBL" id="EKC60960.1"/>
    </source>
</evidence>
<accession>K1T426</accession>
<dbReference type="AlphaFoldDB" id="K1T426"/>
<proteinExistence type="predicted"/>
<dbReference type="NCBIfam" id="TIGR01558">
    <property type="entry name" value="sm_term_P27"/>
    <property type="match status" value="1"/>
</dbReference>
<evidence type="ECO:0000256" key="1">
    <source>
        <dbReference type="SAM" id="MobiDB-lite"/>
    </source>
</evidence>
<name>K1T426_9ZZZZ</name>